<dbReference type="EMBL" id="JAOWKZ010000004">
    <property type="protein sequence ID" value="MCV2874132.1"/>
    <property type="molecule type" value="Genomic_DNA"/>
</dbReference>
<evidence type="ECO:0000259" key="4">
    <source>
        <dbReference type="PROSITE" id="PS01124"/>
    </source>
</evidence>
<evidence type="ECO:0000313" key="5">
    <source>
        <dbReference type="EMBL" id="MCV2874132.1"/>
    </source>
</evidence>
<sequence length="308" mass="33842">MDILDDILDTLDLRGALYFRTDFTGPWAVRVPEFGSAARFHLVMQGQLHVTTACGAELSLGPGDLVMIPKGWPHVLADAPGRQAPELETVLEAVGYDGQGVLRVGDGDPSASTQMLCGHFNFRERADHPILRALPDHIVITAAMRLREPLLDEMLRLAARRAFADRLGSEAAITRLSEIVFIEVLRAGIGQSPELMGLMEAFRDRQIGRALELIHRDPDKGWTAESLASEVAMSRSRFAERFSQLVGVGPMTYLSDWRLQKALALLERSQSTVQEIAGKAGYSSPAAFTRAFAGKFGLAPTEYRRRAA</sequence>
<evidence type="ECO:0000256" key="3">
    <source>
        <dbReference type="ARBA" id="ARBA00023163"/>
    </source>
</evidence>
<gene>
    <name evidence="5" type="ORF">OEZ71_17680</name>
</gene>
<dbReference type="InterPro" id="IPR020449">
    <property type="entry name" value="Tscrpt_reg_AraC-type_HTH"/>
</dbReference>
<protein>
    <submittedName>
        <fullName evidence="5">AraC family transcriptional regulator</fullName>
    </submittedName>
</protein>
<dbReference type="Gene3D" id="2.60.120.10">
    <property type="entry name" value="Jelly Rolls"/>
    <property type="match status" value="1"/>
</dbReference>
<dbReference type="Pfam" id="PF12833">
    <property type="entry name" value="HTH_18"/>
    <property type="match status" value="1"/>
</dbReference>
<dbReference type="SMART" id="SM00342">
    <property type="entry name" value="HTH_ARAC"/>
    <property type="match status" value="1"/>
</dbReference>
<accession>A0ABT2ZSY2</accession>
<dbReference type="InterPro" id="IPR032783">
    <property type="entry name" value="AraC_lig"/>
</dbReference>
<dbReference type="Proteomes" id="UP001652564">
    <property type="component" value="Unassembled WGS sequence"/>
</dbReference>
<dbReference type="RefSeq" id="WP_263741381.1">
    <property type="nucleotide sequence ID" value="NZ_JAOWKZ010000004.1"/>
</dbReference>
<organism evidence="5 6">
    <name type="scientific">Albidovulum litorale</name>
    <dbReference type="NCBI Taxonomy" id="2984134"/>
    <lineage>
        <taxon>Bacteria</taxon>
        <taxon>Pseudomonadati</taxon>
        <taxon>Pseudomonadota</taxon>
        <taxon>Alphaproteobacteria</taxon>
        <taxon>Rhodobacterales</taxon>
        <taxon>Paracoccaceae</taxon>
        <taxon>Albidovulum</taxon>
    </lineage>
</organism>
<dbReference type="InterPro" id="IPR009057">
    <property type="entry name" value="Homeodomain-like_sf"/>
</dbReference>
<evidence type="ECO:0000256" key="2">
    <source>
        <dbReference type="ARBA" id="ARBA00023125"/>
    </source>
</evidence>
<keyword evidence="3" id="KW-0804">Transcription</keyword>
<dbReference type="Pfam" id="PF12852">
    <property type="entry name" value="Cupin_6"/>
    <property type="match status" value="1"/>
</dbReference>
<feature type="domain" description="HTH araC/xylS-type" evidence="4">
    <location>
        <begin position="208"/>
        <end position="306"/>
    </location>
</feature>
<evidence type="ECO:0000313" key="6">
    <source>
        <dbReference type="Proteomes" id="UP001652564"/>
    </source>
</evidence>
<comment type="caution">
    <text evidence="5">The sequence shown here is derived from an EMBL/GenBank/DDBJ whole genome shotgun (WGS) entry which is preliminary data.</text>
</comment>
<dbReference type="InterPro" id="IPR014710">
    <property type="entry name" value="RmlC-like_jellyroll"/>
</dbReference>
<dbReference type="SUPFAM" id="SSF46689">
    <property type="entry name" value="Homeodomain-like"/>
    <property type="match status" value="2"/>
</dbReference>
<keyword evidence="2" id="KW-0238">DNA-binding</keyword>
<proteinExistence type="predicted"/>
<dbReference type="InterPro" id="IPR011051">
    <property type="entry name" value="RmlC_Cupin_sf"/>
</dbReference>
<dbReference type="SUPFAM" id="SSF51182">
    <property type="entry name" value="RmlC-like cupins"/>
    <property type="match status" value="1"/>
</dbReference>
<name>A0ABT2ZSY2_9RHOB</name>
<keyword evidence="1" id="KW-0805">Transcription regulation</keyword>
<keyword evidence="6" id="KW-1185">Reference proteome</keyword>
<evidence type="ECO:0000256" key="1">
    <source>
        <dbReference type="ARBA" id="ARBA00023015"/>
    </source>
</evidence>
<reference evidence="5 6" key="1">
    <citation type="submission" date="2022-10" db="EMBL/GenBank/DDBJ databases">
        <title>Defluviimonas sp. nov., isolated from ocean surface sediments.</title>
        <authorList>
            <person name="He W."/>
            <person name="Wang L."/>
            <person name="Zhang D.-F."/>
        </authorList>
    </citation>
    <scope>NUCLEOTIDE SEQUENCE [LARGE SCALE GENOMIC DNA]</scope>
    <source>
        <strain evidence="5 6">WL0050</strain>
    </source>
</reference>
<dbReference type="PROSITE" id="PS01124">
    <property type="entry name" value="HTH_ARAC_FAMILY_2"/>
    <property type="match status" value="1"/>
</dbReference>
<dbReference type="PANTHER" id="PTHR46796">
    <property type="entry name" value="HTH-TYPE TRANSCRIPTIONAL ACTIVATOR RHAS-RELATED"/>
    <property type="match status" value="1"/>
</dbReference>
<dbReference type="PANTHER" id="PTHR46796:SF7">
    <property type="entry name" value="ARAC FAMILY TRANSCRIPTIONAL REGULATOR"/>
    <property type="match status" value="1"/>
</dbReference>
<dbReference type="Gene3D" id="1.10.10.60">
    <property type="entry name" value="Homeodomain-like"/>
    <property type="match status" value="1"/>
</dbReference>
<dbReference type="PRINTS" id="PR00032">
    <property type="entry name" value="HTHARAC"/>
</dbReference>
<dbReference type="InterPro" id="IPR050204">
    <property type="entry name" value="AraC_XylS_family_regulators"/>
</dbReference>
<dbReference type="InterPro" id="IPR018060">
    <property type="entry name" value="HTH_AraC"/>
</dbReference>